<gene>
    <name evidence="2" type="ORF">OC842_002781</name>
</gene>
<dbReference type="InterPro" id="IPR053143">
    <property type="entry name" value="Arylsulfate_ST"/>
</dbReference>
<name>A0AAN6JKU5_9BASI</name>
<feature type="compositionally biased region" description="Pro residues" evidence="1">
    <location>
        <begin position="35"/>
        <end position="44"/>
    </location>
</feature>
<comment type="caution">
    <text evidence="2">The sequence shown here is derived from an EMBL/GenBank/DDBJ whole genome shotgun (WGS) entry which is preliminary data.</text>
</comment>
<keyword evidence="3" id="KW-1185">Reference proteome</keyword>
<evidence type="ECO:0000313" key="3">
    <source>
        <dbReference type="Proteomes" id="UP001176521"/>
    </source>
</evidence>
<accession>A0AAN6JKU5</accession>
<dbReference type="AlphaFoldDB" id="A0AAN6JKU5"/>
<dbReference type="InterPro" id="IPR039535">
    <property type="entry name" value="ASST-like"/>
</dbReference>
<reference evidence="2" key="1">
    <citation type="journal article" date="2023" name="PhytoFront">
        <title>Draft Genome Resources of Seven Strains of Tilletia horrida, Causal Agent of Kernel Smut of Rice.</title>
        <authorList>
            <person name="Khanal S."/>
            <person name="Antony Babu S."/>
            <person name="Zhou X.G."/>
        </authorList>
    </citation>
    <scope>NUCLEOTIDE SEQUENCE</scope>
    <source>
        <strain evidence="2">TX3</strain>
    </source>
</reference>
<proteinExistence type="predicted"/>
<sequence length="689" mass="76066">MATQTRRSASVPRGHDERQIEPTRPHPQVEAQPGKTPPSLPPFRLPDSDPLDHNPAGRQPSFLTEPHFAPVDFLVHHAHPAVPAILTPHNLYLAPVTVKPASMQIWQYLGGSKDAFDLVWMNDDQGLGSGAFNLHPVDWYGKPHLLLWSGKFQRWPGYGEGFYVLLDESYNVVFNISLPDPVDFHDASLTPEHTLISTVWRKLGPFDHSKYNGSQEDGAIFDAAFAEYSPKTGEPIFGWSPYEAGLPLSLTHIPGKKTFVSSKPWDWAHTNSVSKDRLGNYLVSLRSLHTLFYIDGRTKETLWTLGGPNSNFTGDGNNFSWQHNALWLEEDEHLGLWTLDEIRAASEGRPISTTQAQPGKLNLRNRRLSLYDNGALSARARDRNESRGLILELDMGRKTARIVQVYEKPGRNMRPPFRSISSTSQGNLQILPPFKPWAGQTNGGGSSNRISSSHLASFSKPGSTPVLLAYGMKPYLALYERSGTPLWLCEYRAPSNSLFHNPSLGAVGGPPVQPPKPLLGAGRGTNVDSYRSYLGPRWRGKPRWPLKIVLSADRSTLAAQHDKSDDDDGDEDVSVRMAWISWNGAAGVREYRVLDPSVPSSSTGAGAASRRSIPRTGFETRVDLGPTLRGMHSIVVEAYDACGHRLLRSPPLVVTPNEGLLEPAKGASGKGAEWLYGWSTDTDRCPLPT</sequence>
<dbReference type="PANTHER" id="PTHR35340">
    <property type="entry name" value="PQQ ENZYME REPEAT PROTEIN-RELATED"/>
    <property type="match status" value="1"/>
</dbReference>
<protein>
    <submittedName>
        <fullName evidence="2">Uncharacterized protein</fullName>
    </submittedName>
</protein>
<evidence type="ECO:0000313" key="2">
    <source>
        <dbReference type="EMBL" id="KAK0534008.1"/>
    </source>
</evidence>
<dbReference type="PANTHER" id="PTHR35340:SF5">
    <property type="entry name" value="ASST-DOMAIN-CONTAINING PROTEIN"/>
    <property type="match status" value="1"/>
</dbReference>
<dbReference type="Pfam" id="PF14269">
    <property type="entry name" value="Arylsulfotran_2"/>
    <property type="match status" value="1"/>
</dbReference>
<feature type="region of interest" description="Disordered" evidence="1">
    <location>
        <begin position="1"/>
        <end position="62"/>
    </location>
</feature>
<dbReference type="Proteomes" id="UP001176521">
    <property type="component" value="Unassembled WGS sequence"/>
</dbReference>
<evidence type="ECO:0000256" key="1">
    <source>
        <dbReference type="SAM" id="MobiDB-lite"/>
    </source>
</evidence>
<organism evidence="2 3">
    <name type="scientific">Tilletia horrida</name>
    <dbReference type="NCBI Taxonomy" id="155126"/>
    <lineage>
        <taxon>Eukaryota</taxon>
        <taxon>Fungi</taxon>
        <taxon>Dikarya</taxon>
        <taxon>Basidiomycota</taxon>
        <taxon>Ustilaginomycotina</taxon>
        <taxon>Exobasidiomycetes</taxon>
        <taxon>Tilletiales</taxon>
        <taxon>Tilletiaceae</taxon>
        <taxon>Tilletia</taxon>
    </lineage>
</organism>
<dbReference type="EMBL" id="JAPDMQ010000125">
    <property type="protein sequence ID" value="KAK0534008.1"/>
    <property type="molecule type" value="Genomic_DNA"/>
</dbReference>
<feature type="compositionally biased region" description="Basic and acidic residues" evidence="1">
    <location>
        <begin position="13"/>
        <end position="24"/>
    </location>
</feature>